<feature type="region of interest" description="Disordered" evidence="1">
    <location>
        <begin position="464"/>
        <end position="483"/>
    </location>
</feature>
<name>A0A507BZ28_9FUNG</name>
<protein>
    <submittedName>
        <fullName evidence="2">Uncharacterized protein</fullName>
    </submittedName>
</protein>
<dbReference type="EMBL" id="QEAO01000062">
    <property type="protein sequence ID" value="TPX30605.1"/>
    <property type="molecule type" value="Genomic_DNA"/>
</dbReference>
<sequence>MNGDMDDPTPDQQHFLDAMSIMQQFGTTTPTHVTRQTTGARRATRRNQSAPSSPPTPNSNGAAPSIDDGNGSMPYRTMLNPSSRHPLAQEMSFDEQTAAAALRINTARNAYHAPPSTAYYTPKMEDSPMASPQVVTSDRLEEHKSTILNETKNVSSFVVIGQTLHKLYYDDKLMKTQKEFLSWTKANLGFSKSTTYEYIISYRVYSSIANALPPQYRPPAYQSHCQLLAKVPPKKLLETWISVCQEAPNGTITTAYLENYLDRHNLLGTKKEKGEKGDKDGMELDSPSVSMPGGMAGIPDILHNNVNRARESPGPSSAFGKEVDTPPPTPNSPLTPSLPINEALVFELGKNAMTAKTYDTVLQTMADYTQAETTRWSGRLFANMTMLKPISTASLYGGDAAVAVLRDYHGFDGGLERILHIVTAKFQAREFTEALFLLKAEFGADWFAKTVLKQPYCVIHHTTPPQVNGRTGPPPAKKQRKSSNLTTILTRVNAIPAFESYVAFYVGPHVEAFTTSFAAIGSVPGANSWTNPGLNPIVLTKNVVNPSAPTPSPVVSSAASTPTSAPTSSFPPSARTSLSSEFSEATGAGAPAVGRSQSSSSEPPASSAMQNQMSSDLVASLAQHQQAHLKHEAAVAIAAHNAANARAAQAAMDVVNTQHYAHQAISAANGAFVPAHSLLSNVEVVPAANYLQPAMVPQPQNQSEMAVLLNHQAAQQHAAAAQQLLNELAAQNTFVAAAAVSSAPVVPLPTPAVESAMATASAIAQQHQQQTLASHVLLQETASGLLQSIQAQSIQQQSIQQQQQNIQQQQTIQQPQNIQQQQVQQQQQQKDSSQTIPSPAAKQPIMQQQQQQAPLSLQSIESPPTFPVVANLQNSDRKVKAGSPAPSFPTLPGPAPSMVPATPVVTTTVVPVTVQPPVVSQQPPVVAVVPVTVIPATVATSDLPAHTLVAQALQQTQQQQAAQVQQTITQVAAAELERLQGALAGTSSNQPSPVAAPVQQAAPPQPAFAVATTMPSPSSSSVPTPPPMTPASTLGTPTLPVMQQQSVVAPVSNNPPSATSTALAMLGVLSEAR</sequence>
<feature type="compositionally biased region" description="Low complexity" evidence="1">
    <location>
        <begin position="843"/>
        <end position="856"/>
    </location>
</feature>
<feature type="region of interest" description="Disordered" evidence="1">
    <location>
        <begin position="823"/>
        <end position="856"/>
    </location>
</feature>
<evidence type="ECO:0000256" key="1">
    <source>
        <dbReference type="SAM" id="MobiDB-lite"/>
    </source>
</evidence>
<feature type="compositionally biased region" description="Low complexity" evidence="1">
    <location>
        <begin position="596"/>
        <end position="608"/>
    </location>
</feature>
<comment type="caution">
    <text evidence="2">The sequence shown here is derived from an EMBL/GenBank/DDBJ whole genome shotgun (WGS) entry which is preliminary data.</text>
</comment>
<feature type="compositionally biased region" description="Low complexity" evidence="1">
    <location>
        <begin position="823"/>
        <end position="834"/>
    </location>
</feature>
<feature type="compositionally biased region" description="Low complexity" evidence="1">
    <location>
        <begin position="553"/>
        <end position="577"/>
    </location>
</feature>
<feature type="compositionally biased region" description="Low complexity" evidence="1">
    <location>
        <begin position="990"/>
        <end position="1022"/>
    </location>
</feature>
<dbReference type="PANTHER" id="PTHR48125">
    <property type="entry name" value="LP07818P1"/>
    <property type="match status" value="1"/>
</dbReference>
<dbReference type="GeneID" id="42007071"/>
<organism evidence="2 3">
    <name type="scientific">Synchytrium microbalum</name>
    <dbReference type="NCBI Taxonomy" id="1806994"/>
    <lineage>
        <taxon>Eukaryota</taxon>
        <taxon>Fungi</taxon>
        <taxon>Fungi incertae sedis</taxon>
        <taxon>Chytridiomycota</taxon>
        <taxon>Chytridiomycota incertae sedis</taxon>
        <taxon>Chytridiomycetes</taxon>
        <taxon>Synchytriales</taxon>
        <taxon>Synchytriaceae</taxon>
        <taxon>Synchytrium</taxon>
    </lineage>
</organism>
<feature type="region of interest" description="Disordered" evidence="1">
    <location>
        <begin position="23"/>
        <end position="86"/>
    </location>
</feature>
<accession>A0A507BZ28</accession>
<feature type="region of interest" description="Disordered" evidence="1">
    <location>
        <begin position="984"/>
        <end position="1059"/>
    </location>
</feature>
<evidence type="ECO:0000313" key="3">
    <source>
        <dbReference type="Proteomes" id="UP000319731"/>
    </source>
</evidence>
<feature type="region of interest" description="Disordered" evidence="1">
    <location>
        <begin position="271"/>
        <end position="290"/>
    </location>
</feature>
<dbReference type="AlphaFoldDB" id="A0A507BZ28"/>
<dbReference type="OrthoDB" id="2098900at2759"/>
<feature type="compositionally biased region" description="Low complexity" evidence="1">
    <location>
        <begin position="27"/>
        <end position="51"/>
    </location>
</feature>
<keyword evidence="3" id="KW-1185">Reference proteome</keyword>
<evidence type="ECO:0000313" key="2">
    <source>
        <dbReference type="EMBL" id="TPX30605.1"/>
    </source>
</evidence>
<dbReference type="PANTHER" id="PTHR48125:SF10">
    <property type="entry name" value="OS12G0136300 PROTEIN"/>
    <property type="match status" value="1"/>
</dbReference>
<feature type="compositionally biased region" description="Basic and acidic residues" evidence="1">
    <location>
        <begin position="271"/>
        <end position="282"/>
    </location>
</feature>
<feature type="region of interest" description="Disordered" evidence="1">
    <location>
        <begin position="307"/>
        <end position="336"/>
    </location>
</feature>
<dbReference type="RefSeq" id="XP_031022231.1">
    <property type="nucleotide sequence ID" value="XM_031171774.1"/>
</dbReference>
<gene>
    <name evidence="2" type="ORF">SmJEL517_g05848</name>
</gene>
<feature type="region of interest" description="Disordered" evidence="1">
    <location>
        <begin position="548"/>
        <end position="612"/>
    </location>
</feature>
<feature type="compositionally biased region" description="Polar residues" evidence="1">
    <location>
        <begin position="1041"/>
        <end position="1059"/>
    </location>
</feature>
<reference evidence="2 3" key="1">
    <citation type="journal article" date="2019" name="Sci. Rep.">
        <title>Comparative genomics of chytrid fungi reveal insights into the obligate biotrophic and pathogenic lifestyle of Synchytrium endobioticum.</title>
        <authorList>
            <person name="van de Vossenberg B.T.L.H."/>
            <person name="Warris S."/>
            <person name="Nguyen H.D.T."/>
            <person name="van Gent-Pelzer M.P.E."/>
            <person name="Joly D.L."/>
            <person name="van de Geest H.C."/>
            <person name="Bonants P.J.M."/>
            <person name="Smith D.S."/>
            <person name="Levesque C.A."/>
            <person name="van der Lee T.A.J."/>
        </authorList>
    </citation>
    <scope>NUCLEOTIDE SEQUENCE [LARGE SCALE GENOMIC DNA]</scope>
    <source>
        <strain evidence="2 3">JEL517</strain>
    </source>
</reference>
<proteinExistence type="predicted"/>
<dbReference type="Proteomes" id="UP000319731">
    <property type="component" value="Unassembled WGS sequence"/>
</dbReference>